<name>A0A7C9AEG4_OPUST</name>
<proteinExistence type="predicted"/>
<protein>
    <submittedName>
        <fullName evidence="1">Uncharacterized protein</fullName>
    </submittedName>
</protein>
<accession>A0A7C9AEG4</accession>
<organism evidence="1">
    <name type="scientific">Opuntia streptacantha</name>
    <name type="common">Prickly pear cactus</name>
    <name type="synonym">Opuntia cardona</name>
    <dbReference type="NCBI Taxonomy" id="393608"/>
    <lineage>
        <taxon>Eukaryota</taxon>
        <taxon>Viridiplantae</taxon>
        <taxon>Streptophyta</taxon>
        <taxon>Embryophyta</taxon>
        <taxon>Tracheophyta</taxon>
        <taxon>Spermatophyta</taxon>
        <taxon>Magnoliopsida</taxon>
        <taxon>eudicotyledons</taxon>
        <taxon>Gunneridae</taxon>
        <taxon>Pentapetalae</taxon>
        <taxon>Caryophyllales</taxon>
        <taxon>Cactineae</taxon>
        <taxon>Cactaceae</taxon>
        <taxon>Opuntioideae</taxon>
        <taxon>Opuntia</taxon>
    </lineage>
</organism>
<reference evidence="1" key="1">
    <citation type="journal article" date="2013" name="J. Plant Res.">
        <title>Effect of fungi and light on seed germination of three Opuntia species from semiarid lands of central Mexico.</title>
        <authorList>
            <person name="Delgado-Sanchez P."/>
            <person name="Jimenez-Bremont J.F."/>
            <person name="Guerrero-Gonzalez Mde L."/>
            <person name="Flores J."/>
        </authorList>
    </citation>
    <scope>NUCLEOTIDE SEQUENCE</scope>
    <source>
        <tissue evidence="1">Cladode</tissue>
    </source>
</reference>
<reference evidence="1" key="2">
    <citation type="submission" date="2020-07" db="EMBL/GenBank/DDBJ databases">
        <authorList>
            <person name="Vera ALvarez R."/>
            <person name="Arias-Moreno D.M."/>
            <person name="Jimenez-Jacinto V."/>
            <person name="Jimenez-Bremont J.F."/>
            <person name="Swaminathan K."/>
            <person name="Moose S.P."/>
            <person name="Guerrero-Gonzalez M.L."/>
            <person name="Marino-Ramirez L."/>
            <person name="Landsman D."/>
            <person name="Rodriguez-Kessler M."/>
            <person name="Delgado-Sanchez P."/>
        </authorList>
    </citation>
    <scope>NUCLEOTIDE SEQUENCE</scope>
    <source>
        <tissue evidence="1">Cladode</tissue>
    </source>
</reference>
<sequence length="213" mass="23173">MPPRRRKKPPDPIPLSLLFTCLFKQIPSVLECKLLGHIPQFVDSGKFVGFASVSASFSDRFGHPLSSTIQRFGNPNRFHTSGYGVSCRLCSSCPARYRHNLPCSGLGSSRLVSCSSFPWRLLYLDRSSSELLVVDGDFAYYGRGRSLTPTCIPVIRSKGPRSVTVKSISPGRLSGSVSTASSSSCSFCKAQLGLHSLCTGVSPYFGSLYCWKG</sequence>
<evidence type="ECO:0000313" key="1">
    <source>
        <dbReference type="EMBL" id="MBA4665216.1"/>
    </source>
</evidence>
<dbReference type="AlphaFoldDB" id="A0A7C9AEG4"/>
<dbReference type="EMBL" id="GISG01226606">
    <property type="protein sequence ID" value="MBA4665216.1"/>
    <property type="molecule type" value="Transcribed_RNA"/>
</dbReference>